<accession>A0ABV0YZG2</accession>
<keyword evidence="2" id="KW-1185">Reference proteome</keyword>
<reference evidence="1 2" key="1">
    <citation type="submission" date="2021-06" db="EMBL/GenBank/DDBJ databases">
        <authorList>
            <person name="Palmer J.M."/>
        </authorList>
    </citation>
    <scope>NUCLEOTIDE SEQUENCE [LARGE SCALE GENOMIC DNA]</scope>
    <source>
        <strain evidence="1 2">AS_MEX2019</strain>
        <tissue evidence="1">Muscle</tissue>
    </source>
</reference>
<organism evidence="1 2">
    <name type="scientific">Ameca splendens</name>
    <dbReference type="NCBI Taxonomy" id="208324"/>
    <lineage>
        <taxon>Eukaryota</taxon>
        <taxon>Metazoa</taxon>
        <taxon>Chordata</taxon>
        <taxon>Craniata</taxon>
        <taxon>Vertebrata</taxon>
        <taxon>Euteleostomi</taxon>
        <taxon>Actinopterygii</taxon>
        <taxon>Neopterygii</taxon>
        <taxon>Teleostei</taxon>
        <taxon>Neoteleostei</taxon>
        <taxon>Acanthomorphata</taxon>
        <taxon>Ovalentaria</taxon>
        <taxon>Atherinomorphae</taxon>
        <taxon>Cyprinodontiformes</taxon>
        <taxon>Goodeidae</taxon>
        <taxon>Ameca</taxon>
    </lineage>
</organism>
<comment type="caution">
    <text evidence="1">The sequence shown here is derived from an EMBL/GenBank/DDBJ whole genome shotgun (WGS) entry which is preliminary data.</text>
</comment>
<dbReference type="EMBL" id="JAHRIP010047426">
    <property type="protein sequence ID" value="MEQ2298683.1"/>
    <property type="molecule type" value="Genomic_DNA"/>
</dbReference>
<proteinExistence type="predicted"/>
<evidence type="ECO:0000313" key="2">
    <source>
        <dbReference type="Proteomes" id="UP001469553"/>
    </source>
</evidence>
<protein>
    <submittedName>
        <fullName evidence="1">Uncharacterized protein</fullName>
    </submittedName>
</protein>
<gene>
    <name evidence="1" type="ORF">AMECASPLE_007801</name>
</gene>
<dbReference type="Proteomes" id="UP001469553">
    <property type="component" value="Unassembled WGS sequence"/>
</dbReference>
<name>A0ABV0YZG2_9TELE</name>
<evidence type="ECO:0000313" key="1">
    <source>
        <dbReference type="EMBL" id="MEQ2298683.1"/>
    </source>
</evidence>
<sequence length="106" mass="11851">MNFQNTERILSVPPGIKTHRTSSLVNRTGPKLLQTIRSAERIIRDDLPSIQNLYKSRVNERAANISADPTHPGHSLDFYLQDVATEQCLLKPATTETVSSPRLSLL</sequence>